<organism evidence="1 2">
    <name type="scientific">Microbacter margulisiae</name>
    <dbReference type="NCBI Taxonomy" id="1350067"/>
    <lineage>
        <taxon>Bacteria</taxon>
        <taxon>Pseudomonadati</taxon>
        <taxon>Bacteroidota</taxon>
        <taxon>Bacteroidia</taxon>
        <taxon>Bacteroidales</taxon>
        <taxon>Porphyromonadaceae</taxon>
        <taxon>Microbacter</taxon>
    </lineage>
</organism>
<protein>
    <submittedName>
        <fullName evidence="1">Putative AAA+ superfamily ATPase</fullName>
    </submittedName>
</protein>
<accession>A0A7W5H204</accession>
<evidence type="ECO:0000313" key="1">
    <source>
        <dbReference type="EMBL" id="MBB3187220.1"/>
    </source>
</evidence>
<name>A0A7W5H204_9PORP</name>
<dbReference type="EMBL" id="JACHYB010000001">
    <property type="protein sequence ID" value="MBB3187220.1"/>
    <property type="molecule type" value="Genomic_DNA"/>
</dbReference>
<gene>
    <name evidence="1" type="ORF">FHX64_001383</name>
</gene>
<dbReference type="RefSeq" id="WP_183413009.1">
    <property type="nucleotide sequence ID" value="NZ_JACHYB010000001.1"/>
</dbReference>
<dbReference type="AlphaFoldDB" id="A0A7W5H204"/>
<comment type="caution">
    <text evidence="1">The sequence shown here is derived from an EMBL/GenBank/DDBJ whole genome shotgun (WGS) entry which is preliminary data.</text>
</comment>
<dbReference type="Proteomes" id="UP000544222">
    <property type="component" value="Unassembled WGS sequence"/>
</dbReference>
<evidence type="ECO:0000313" key="2">
    <source>
        <dbReference type="Proteomes" id="UP000544222"/>
    </source>
</evidence>
<proteinExistence type="predicted"/>
<keyword evidence="2" id="KW-1185">Reference proteome</keyword>
<reference evidence="1 2" key="1">
    <citation type="submission" date="2020-08" db="EMBL/GenBank/DDBJ databases">
        <title>Genomic Encyclopedia of Type Strains, Phase IV (KMG-IV): sequencing the most valuable type-strain genomes for metagenomic binning, comparative biology and taxonomic classification.</title>
        <authorList>
            <person name="Goeker M."/>
        </authorList>
    </citation>
    <scope>NUCLEOTIDE SEQUENCE [LARGE SCALE GENOMIC DNA]</scope>
    <source>
        <strain evidence="1 2">DSM 27471</strain>
    </source>
</reference>
<sequence length="76" mass="9009">MSQRNNLYFSRDIDLHLKTWKEDIHHKPLLLRGARQVGKSSAVRHLGETFEYFLEVNFERNPDIKQLFSVSLNPKV</sequence>